<keyword evidence="9 11" id="KW-0472">Membrane</keyword>
<dbReference type="Gene3D" id="2.40.170.20">
    <property type="entry name" value="TonB-dependent receptor, beta-barrel domain"/>
    <property type="match status" value="1"/>
</dbReference>
<protein>
    <submittedName>
        <fullName evidence="15">TonB-dependent receptor</fullName>
    </submittedName>
</protein>
<keyword evidence="4" id="KW-0410">Iron transport</keyword>
<evidence type="ECO:0000256" key="3">
    <source>
        <dbReference type="ARBA" id="ARBA00022452"/>
    </source>
</evidence>
<keyword evidence="15" id="KW-0675">Receptor</keyword>
<evidence type="ECO:0000313" key="16">
    <source>
        <dbReference type="Proteomes" id="UP001165363"/>
    </source>
</evidence>
<evidence type="ECO:0000313" key="15">
    <source>
        <dbReference type="EMBL" id="MCL6683041.1"/>
    </source>
</evidence>
<keyword evidence="10" id="KW-0998">Cell outer membrane</keyword>
<evidence type="ECO:0000256" key="5">
    <source>
        <dbReference type="ARBA" id="ARBA00022692"/>
    </source>
</evidence>
<evidence type="ECO:0000259" key="13">
    <source>
        <dbReference type="Pfam" id="PF00593"/>
    </source>
</evidence>
<evidence type="ECO:0000259" key="14">
    <source>
        <dbReference type="Pfam" id="PF07715"/>
    </source>
</evidence>
<evidence type="ECO:0000256" key="2">
    <source>
        <dbReference type="ARBA" id="ARBA00022448"/>
    </source>
</evidence>
<dbReference type="Proteomes" id="UP001165363">
    <property type="component" value="Unassembled WGS sequence"/>
</dbReference>
<keyword evidence="8 11" id="KW-0798">TonB box</keyword>
<comment type="similarity">
    <text evidence="11">Belongs to the TonB-dependent receptor family.</text>
</comment>
<evidence type="ECO:0000256" key="10">
    <source>
        <dbReference type="ARBA" id="ARBA00023237"/>
    </source>
</evidence>
<accession>A0ABT0RK74</accession>
<keyword evidence="3" id="KW-1134">Transmembrane beta strand</keyword>
<keyword evidence="5" id="KW-0812">Transmembrane</keyword>
<feature type="domain" description="TonB-dependent receptor-like beta-barrel" evidence="13">
    <location>
        <begin position="232"/>
        <end position="652"/>
    </location>
</feature>
<dbReference type="InterPro" id="IPR036942">
    <property type="entry name" value="Beta-barrel_TonB_sf"/>
</dbReference>
<evidence type="ECO:0000256" key="6">
    <source>
        <dbReference type="ARBA" id="ARBA00023004"/>
    </source>
</evidence>
<dbReference type="PANTHER" id="PTHR32552">
    <property type="entry name" value="FERRICHROME IRON RECEPTOR-RELATED"/>
    <property type="match status" value="1"/>
</dbReference>
<dbReference type="RefSeq" id="WP_249846978.1">
    <property type="nucleotide sequence ID" value="NZ_JAMGBD010000001.1"/>
</dbReference>
<keyword evidence="2" id="KW-0813">Transport</keyword>
<evidence type="ECO:0000256" key="8">
    <source>
        <dbReference type="ARBA" id="ARBA00023077"/>
    </source>
</evidence>
<dbReference type="SUPFAM" id="SSF56935">
    <property type="entry name" value="Porins"/>
    <property type="match status" value="1"/>
</dbReference>
<evidence type="ECO:0000256" key="12">
    <source>
        <dbReference type="SAM" id="MobiDB-lite"/>
    </source>
</evidence>
<organism evidence="15 16">
    <name type="scientific">Sphingomonas alba</name>
    <dbReference type="NCBI Taxonomy" id="2908208"/>
    <lineage>
        <taxon>Bacteria</taxon>
        <taxon>Pseudomonadati</taxon>
        <taxon>Pseudomonadota</taxon>
        <taxon>Alphaproteobacteria</taxon>
        <taxon>Sphingomonadales</taxon>
        <taxon>Sphingomonadaceae</taxon>
        <taxon>Sphingomonas</taxon>
    </lineage>
</organism>
<feature type="domain" description="TonB-dependent receptor plug" evidence="14">
    <location>
        <begin position="103"/>
        <end position="181"/>
    </location>
</feature>
<dbReference type="InterPro" id="IPR039426">
    <property type="entry name" value="TonB-dep_rcpt-like"/>
</dbReference>
<comment type="caution">
    <text evidence="15">The sequence shown here is derived from an EMBL/GenBank/DDBJ whole genome shotgun (WGS) entry which is preliminary data.</text>
</comment>
<reference evidence="15" key="1">
    <citation type="submission" date="2022-05" db="EMBL/GenBank/DDBJ databases">
        <authorList>
            <person name="Jo J.-H."/>
            <person name="Im W.-T."/>
        </authorList>
    </citation>
    <scope>NUCLEOTIDE SEQUENCE</scope>
    <source>
        <strain evidence="15">SE158</strain>
    </source>
</reference>
<name>A0ABT0RK74_9SPHN</name>
<evidence type="ECO:0000256" key="4">
    <source>
        <dbReference type="ARBA" id="ARBA00022496"/>
    </source>
</evidence>
<keyword evidence="6" id="KW-0408">Iron</keyword>
<evidence type="ECO:0000256" key="9">
    <source>
        <dbReference type="ARBA" id="ARBA00023136"/>
    </source>
</evidence>
<evidence type="ECO:0000256" key="1">
    <source>
        <dbReference type="ARBA" id="ARBA00004571"/>
    </source>
</evidence>
<dbReference type="EMBL" id="JAMGBD010000001">
    <property type="protein sequence ID" value="MCL6683041.1"/>
    <property type="molecule type" value="Genomic_DNA"/>
</dbReference>
<keyword evidence="16" id="KW-1185">Reference proteome</keyword>
<sequence length="724" mass="77578">MDAGQALNRLASSSGLKLTKVGANSYLLAAAARPPQEPKSVPAVPRKASAVAAQPESPSEDVIVHASKRDTSLKHFPGQWERIDGREFTPLGVAGTEAIEARSVGFSSTHLGAGRNKLFIRGIADSSFSGPTQSPVGQYFGDLRTGYSGPDPDLRLVDIASVEVLEGPQGTLYGSGALGGIVLLKPNLPIFGETGGTIASGASVTWHGEPGYDASGTVNLPLGPAVALRATAYRAQEGGYIDNPATGRKDINNIDTTGGRAILSAELAPGWFVDTVGIAQHIDGDDSQYADKHGKRLSRESLVDQPFGSDFALAGLVVRKDTGAIRFRSTTGATRQDVDENFDASIDDRIRRLGQHSLARAVSNETRVWRPMAGGFSWLLGFSTVSNRYEVARDLLEGGVKVDLSGVENKVRETTLYGELGLELTPGIEASIGGRYTRSSLSGSGQHLSPFAFAQLQAQDADRKEHRFLPSASLLVRPLDGLTVYARYQQGFRPGGLSIANDTVRVYRNDHLGTAELGMRYGLPGHDRFDLQANATLSHWRDIQADFLDPSGLPVTDNIGDGRVWTITLNGGVRLADGLRLEAGLAWNDGRVTRPTDMLRFLLATSDAESMAIPNIARVVARGAIDWKTKVAADWTLQANAYARYVGHSRLGVGQHLGEKQGQYVDSGVVLRLADARRALSLTVTNLTDEVGNRFAFGAPIATSEDQITPLRPRTARLGFELTF</sequence>
<dbReference type="PANTHER" id="PTHR32552:SF81">
    <property type="entry name" value="TONB-DEPENDENT OUTER MEMBRANE RECEPTOR"/>
    <property type="match status" value="1"/>
</dbReference>
<keyword evidence="7" id="KW-0406">Ion transport</keyword>
<dbReference type="InterPro" id="IPR000531">
    <property type="entry name" value="Beta-barrel_TonB"/>
</dbReference>
<feature type="region of interest" description="Disordered" evidence="12">
    <location>
        <begin position="31"/>
        <end position="60"/>
    </location>
</feature>
<proteinExistence type="inferred from homology"/>
<evidence type="ECO:0000256" key="11">
    <source>
        <dbReference type="RuleBase" id="RU003357"/>
    </source>
</evidence>
<gene>
    <name evidence="15" type="ORF">LZ536_03865</name>
</gene>
<dbReference type="InterPro" id="IPR012910">
    <property type="entry name" value="Plug_dom"/>
</dbReference>
<dbReference type="Pfam" id="PF07715">
    <property type="entry name" value="Plug"/>
    <property type="match status" value="1"/>
</dbReference>
<comment type="subcellular location">
    <subcellularLocation>
        <location evidence="1">Cell outer membrane</location>
        <topology evidence="1">Multi-pass membrane protein</topology>
    </subcellularLocation>
</comment>
<evidence type="ECO:0000256" key="7">
    <source>
        <dbReference type="ARBA" id="ARBA00023065"/>
    </source>
</evidence>
<dbReference type="Pfam" id="PF00593">
    <property type="entry name" value="TonB_dep_Rec_b-barrel"/>
    <property type="match status" value="1"/>
</dbReference>